<dbReference type="Proteomes" id="UP000198923">
    <property type="component" value="Unassembled WGS sequence"/>
</dbReference>
<organism evidence="2 3">
    <name type="scientific">Sinosporangium album</name>
    <dbReference type="NCBI Taxonomy" id="504805"/>
    <lineage>
        <taxon>Bacteria</taxon>
        <taxon>Bacillati</taxon>
        <taxon>Actinomycetota</taxon>
        <taxon>Actinomycetes</taxon>
        <taxon>Streptosporangiales</taxon>
        <taxon>Streptosporangiaceae</taxon>
        <taxon>Sinosporangium</taxon>
    </lineage>
</organism>
<accession>A0A1G7RA37</accession>
<dbReference type="OrthoDB" id="3539337at2"/>
<reference evidence="2 3" key="1">
    <citation type="submission" date="2016-10" db="EMBL/GenBank/DDBJ databases">
        <authorList>
            <person name="de Groot N.N."/>
        </authorList>
    </citation>
    <scope>NUCLEOTIDE SEQUENCE [LARGE SCALE GENOMIC DNA]</scope>
    <source>
        <strain evidence="2 3">CPCC 201354</strain>
    </source>
</reference>
<dbReference type="AlphaFoldDB" id="A0A1G7RA37"/>
<keyword evidence="1" id="KW-0732">Signal</keyword>
<keyword evidence="3" id="KW-1185">Reference proteome</keyword>
<gene>
    <name evidence="2" type="ORF">SAMN05421505_101294</name>
</gene>
<feature type="signal peptide" evidence="1">
    <location>
        <begin position="1"/>
        <end position="17"/>
    </location>
</feature>
<feature type="chain" id="PRO_5038872420" evidence="1">
    <location>
        <begin position="18"/>
        <end position="132"/>
    </location>
</feature>
<evidence type="ECO:0000256" key="1">
    <source>
        <dbReference type="SAM" id="SignalP"/>
    </source>
</evidence>
<sequence length="132" mass="13385">MRLISRRHAPIATAALAAVLLTGCSEIQEVNNAVDKVQACAEAAKIATDLAGKVVGLATDPAALEKALNEAAANLRSTAEKAGNTTLEEAANGLAKTYESITVENANNAVDAAQKVVTDTAQHVSSITAACG</sequence>
<dbReference type="STRING" id="504805.SAMN05421505_101294"/>
<evidence type="ECO:0000313" key="3">
    <source>
        <dbReference type="Proteomes" id="UP000198923"/>
    </source>
</evidence>
<evidence type="ECO:0000313" key="2">
    <source>
        <dbReference type="EMBL" id="SDG06850.1"/>
    </source>
</evidence>
<dbReference type="EMBL" id="FNCN01000001">
    <property type="protein sequence ID" value="SDG06850.1"/>
    <property type="molecule type" value="Genomic_DNA"/>
</dbReference>
<dbReference type="PROSITE" id="PS51257">
    <property type="entry name" value="PROKAR_LIPOPROTEIN"/>
    <property type="match status" value="1"/>
</dbReference>
<protein>
    <submittedName>
        <fullName evidence="2">Uncharacterized protein</fullName>
    </submittedName>
</protein>
<name>A0A1G7RA37_9ACTN</name>
<dbReference type="RefSeq" id="WP_093167368.1">
    <property type="nucleotide sequence ID" value="NZ_FNCN01000001.1"/>
</dbReference>
<proteinExistence type="predicted"/>